<reference evidence="2" key="1">
    <citation type="submission" date="2022-03" db="EMBL/GenBank/DDBJ databases">
        <title>Draft genome sequence of Aduncisulcus paluster, a free-living microaerophilic Fornicata.</title>
        <authorList>
            <person name="Yuyama I."/>
            <person name="Kume K."/>
            <person name="Tamura T."/>
            <person name="Inagaki Y."/>
            <person name="Hashimoto T."/>
        </authorList>
    </citation>
    <scope>NUCLEOTIDE SEQUENCE</scope>
    <source>
        <strain evidence="2">NY0171</strain>
    </source>
</reference>
<evidence type="ECO:0000313" key="2">
    <source>
        <dbReference type="EMBL" id="GKT35066.1"/>
    </source>
</evidence>
<dbReference type="EMBL" id="BQXS01003681">
    <property type="protein sequence ID" value="GKT35066.1"/>
    <property type="molecule type" value="Genomic_DNA"/>
</dbReference>
<feature type="non-terminal residue" evidence="2">
    <location>
        <position position="1"/>
    </location>
</feature>
<feature type="region of interest" description="Disordered" evidence="1">
    <location>
        <begin position="125"/>
        <end position="165"/>
    </location>
</feature>
<gene>
    <name evidence="2" type="ORF">ADUPG1_002919</name>
</gene>
<evidence type="ECO:0000313" key="3">
    <source>
        <dbReference type="Proteomes" id="UP001057375"/>
    </source>
</evidence>
<organism evidence="2 3">
    <name type="scientific">Aduncisulcus paluster</name>
    <dbReference type="NCBI Taxonomy" id="2918883"/>
    <lineage>
        <taxon>Eukaryota</taxon>
        <taxon>Metamonada</taxon>
        <taxon>Carpediemonas-like organisms</taxon>
        <taxon>Aduncisulcus</taxon>
    </lineage>
</organism>
<keyword evidence="3" id="KW-1185">Reference proteome</keyword>
<accession>A0ABQ5KRF7</accession>
<feature type="non-terminal residue" evidence="2">
    <location>
        <position position="284"/>
    </location>
</feature>
<proteinExistence type="predicted"/>
<evidence type="ECO:0008006" key="4">
    <source>
        <dbReference type="Google" id="ProtNLM"/>
    </source>
</evidence>
<comment type="caution">
    <text evidence="2">The sequence shown here is derived from an EMBL/GenBank/DDBJ whole genome shotgun (WGS) entry which is preliminary data.</text>
</comment>
<dbReference type="Proteomes" id="UP001057375">
    <property type="component" value="Unassembled WGS sequence"/>
</dbReference>
<evidence type="ECO:0000256" key="1">
    <source>
        <dbReference type="SAM" id="MobiDB-lite"/>
    </source>
</evidence>
<sequence length="284" mass="32226">FRKFLTEGRKIKCECSPDQESITMNQALRYTTAWGVLRVNLLEGQKINRGKEASIVDALVDGIRPLHFRRAIRDAVEKLRTVERHGMLETTENTPEEDTQDRVSAYFVQEVVALASMASTYETRLGKRHSSNSSVEETEKTFTPPTIPTSYTTSIPQPSQNPQGQNPVTYRLPVTATPAFASEGGFEKTQRRRPYPTCIFCQYSNHWCWECDHMGGRRLPRGAGQKKVTPEAWQRYGQIIADKRPDLRAKVDEFARSSIEKYGFDVDGTCLGDRKYVGGEGHTR</sequence>
<protein>
    <recommendedName>
        <fullName evidence="4">Polyprotein</fullName>
    </recommendedName>
</protein>
<feature type="compositionally biased region" description="Low complexity" evidence="1">
    <location>
        <begin position="148"/>
        <end position="165"/>
    </location>
</feature>
<name>A0ABQ5KRF7_9EUKA</name>